<evidence type="ECO:0000256" key="6">
    <source>
        <dbReference type="ARBA" id="ARBA00073740"/>
    </source>
</evidence>
<feature type="signal peptide" evidence="9">
    <location>
        <begin position="1"/>
        <end position="22"/>
    </location>
</feature>
<dbReference type="GO" id="GO:0051787">
    <property type="term" value="F:misfolded protein binding"/>
    <property type="evidence" value="ECO:0007669"/>
    <property type="project" value="TreeGrafter"/>
</dbReference>
<dbReference type="GO" id="GO:0034975">
    <property type="term" value="P:protein folding in endoplasmic reticulum"/>
    <property type="evidence" value="ECO:0007669"/>
    <property type="project" value="TreeGrafter"/>
</dbReference>
<evidence type="ECO:0000256" key="1">
    <source>
        <dbReference type="ARBA" id="ARBA00004319"/>
    </source>
</evidence>
<dbReference type="PANTHER" id="PTHR44140:SF2">
    <property type="entry name" value="LD25575P"/>
    <property type="match status" value="1"/>
</dbReference>
<evidence type="ECO:0000313" key="12">
    <source>
        <dbReference type="Proteomes" id="UP000799302"/>
    </source>
</evidence>
<dbReference type="GO" id="GO:0051087">
    <property type="term" value="F:protein-folding chaperone binding"/>
    <property type="evidence" value="ECO:0007669"/>
    <property type="project" value="TreeGrafter"/>
</dbReference>
<dbReference type="Pfam" id="PF00226">
    <property type="entry name" value="DnaJ"/>
    <property type="match status" value="1"/>
</dbReference>
<evidence type="ECO:0000256" key="3">
    <source>
        <dbReference type="ARBA" id="ARBA00022737"/>
    </source>
</evidence>
<feature type="repeat" description="TPR" evidence="7">
    <location>
        <begin position="66"/>
        <end position="99"/>
    </location>
</feature>
<evidence type="ECO:0000256" key="7">
    <source>
        <dbReference type="PROSITE-ProRule" id="PRU00339"/>
    </source>
</evidence>
<keyword evidence="4 7" id="KW-0802">TPR repeat</keyword>
<protein>
    <recommendedName>
        <fullName evidence="6">Tetratricopeptide repeat and J domain-containing co-chaperone DNJ1</fullName>
    </recommendedName>
</protein>
<dbReference type="InterPro" id="IPR051727">
    <property type="entry name" value="DnaJ_C3_Co-chaperones"/>
</dbReference>
<dbReference type="Gene3D" id="1.10.287.110">
    <property type="entry name" value="DnaJ domain"/>
    <property type="match status" value="1"/>
</dbReference>
<evidence type="ECO:0000256" key="5">
    <source>
        <dbReference type="ARBA" id="ARBA00022824"/>
    </source>
</evidence>
<keyword evidence="2 9" id="KW-0732">Signal</keyword>
<dbReference type="CDD" id="cd06257">
    <property type="entry name" value="DnaJ"/>
    <property type="match status" value="1"/>
</dbReference>
<sequence>MILPLKSLALGAALFSSSVVFASEPIPSDLPVAQLLSSATRHLAEGRSQDALSFYDAAIARDPSNYLTVFKRGAAYLSLGRSAQAQRDFDTVLKLKPGFEGALVQRAKLRTRNGDWALAKEDWTAAGKQGDSQEITELAEGEAAVALAEDADKQGQWDECIAQAGIAIRVAPALLRLRNLRSKCRFEKGDVASAVSDLQHVLQLNSGATEPHLQISALTFFALAELDKGLGQIRKCLQSDPDNKACRALFRREKAFDKKMKKLNQLWEKKSFATATRMLIKSTEEQGLIHDAKEDFEELKKDGIIHEKAPNGLYEQLVERTCEAYVETKKFAKGKPFCEETLQTNPTSEYGLLSKAKLQIEAEEYEAAVRTLKEAEEHHSASNAVRQMSQEAQTALRISKQKDYYKVLGVSRDADERDIKRAYRKLTKEFHPDKVRSKGVSKEEAEKKMASINEAYETLSDPELKARVDRGEDPNDPTQQQGGHPFQGSPFGGQQFMFRSGGSPFGGDGGQFQFQFPGGF</sequence>
<dbReference type="FunFam" id="1.25.40.10:FF:000224">
    <property type="entry name" value="DnaJ and TPR domain protein"/>
    <property type="match status" value="1"/>
</dbReference>
<gene>
    <name evidence="11" type="ORF">BT63DRAFT_427109</name>
</gene>
<dbReference type="Proteomes" id="UP000799302">
    <property type="component" value="Unassembled WGS sequence"/>
</dbReference>
<feature type="region of interest" description="Disordered" evidence="8">
    <location>
        <begin position="453"/>
        <end position="520"/>
    </location>
</feature>
<dbReference type="SUPFAM" id="SSF48452">
    <property type="entry name" value="TPR-like"/>
    <property type="match status" value="3"/>
</dbReference>
<dbReference type="SMART" id="SM00271">
    <property type="entry name" value="DnaJ"/>
    <property type="match status" value="1"/>
</dbReference>
<keyword evidence="5" id="KW-0256">Endoplasmic reticulum</keyword>
<dbReference type="SUPFAM" id="SSF46565">
    <property type="entry name" value="Chaperone J-domain"/>
    <property type="match status" value="1"/>
</dbReference>
<dbReference type="Gene3D" id="1.25.40.10">
    <property type="entry name" value="Tetratricopeptide repeat domain"/>
    <property type="match status" value="1"/>
</dbReference>
<evidence type="ECO:0000256" key="2">
    <source>
        <dbReference type="ARBA" id="ARBA00022729"/>
    </source>
</evidence>
<evidence type="ECO:0000313" key="11">
    <source>
        <dbReference type="EMBL" id="KAF2666672.1"/>
    </source>
</evidence>
<feature type="chain" id="PRO_5025552848" description="Tetratricopeptide repeat and J domain-containing co-chaperone DNJ1" evidence="9">
    <location>
        <begin position="23"/>
        <end position="520"/>
    </location>
</feature>
<dbReference type="PANTHER" id="PTHR44140">
    <property type="entry name" value="LD25575P"/>
    <property type="match status" value="1"/>
</dbReference>
<proteinExistence type="predicted"/>
<evidence type="ECO:0000256" key="8">
    <source>
        <dbReference type="SAM" id="MobiDB-lite"/>
    </source>
</evidence>
<name>A0A6A6U3G0_9PEZI</name>
<feature type="compositionally biased region" description="Low complexity" evidence="8">
    <location>
        <begin position="511"/>
        <end position="520"/>
    </location>
</feature>
<dbReference type="EMBL" id="MU004238">
    <property type="protein sequence ID" value="KAF2666672.1"/>
    <property type="molecule type" value="Genomic_DNA"/>
</dbReference>
<evidence type="ECO:0000256" key="4">
    <source>
        <dbReference type="ARBA" id="ARBA00022803"/>
    </source>
</evidence>
<comment type="subcellular location">
    <subcellularLocation>
        <location evidence="1">Endoplasmic reticulum lumen</location>
    </subcellularLocation>
</comment>
<evidence type="ECO:0000256" key="9">
    <source>
        <dbReference type="SAM" id="SignalP"/>
    </source>
</evidence>
<dbReference type="PROSITE" id="PS50005">
    <property type="entry name" value="TPR"/>
    <property type="match status" value="1"/>
</dbReference>
<dbReference type="InterPro" id="IPR011990">
    <property type="entry name" value="TPR-like_helical_dom_sf"/>
</dbReference>
<dbReference type="PROSITE" id="PS50076">
    <property type="entry name" value="DNAJ_2"/>
    <property type="match status" value="1"/>
</dbReference>
<dbReference type="OrthoDB" id="1726119at2759"/>
<feature type="compositionally biased region" description="Basic and acidic residues" evidence="8">
    <location>
        <begin position="462"/>
        <end position="473"/>
    </location>
</feature>
<dbReference type="AlphaFoldDB" id="A0A6A6U3G0"/>
<dbReference type="SMART" id="SM00028">
    <property type="entry name" value="TPR"/>
    <property type="match status" value="5"/>
</dbReference>
<reference evidence="11" key="1">
    <citation type="journal article" date="2020" name="Stud. Mycol.">
        <title>101 Dothideomycetes genomes: a test case for predicting lifestyles and emergence of pathogens.</title>
        <authorList>
            <person name="Haridas S."/>
            <person name="Albert R."/>
            <person name="Binder M."/>
            <person name="Bloem J."/>
            <person name="Labutti K."/>
            <person name="Salamov A."/>
            <person name="Andreopoulos B."/>
            <person name="Baker S."/>
            <person name="Barry K."/>
            <person name="Bills G."/>
            <person name="Bluhm B."/>
            <person name="Cannon C."/>
            <person name="Castanera R."/>
            <person name="Culley D."/>
            <person name="Daum C."/>
            <person name="Ezra D."/>
            <person name="Gonzalez J."/>
            <person name="Henrissat B."/>
            <person name="Kuo A."/>
            <person name="Liang C."/>
            <person name="Lipzen A."/>
            <person name="Lutzoni F."/>
            <person name="Magnuson J."/>
            <person name="Mondo S."/>
            <person name="Nolan M."/>
            <person name="Ohm R."/>
            <person name="Pangilinan J."/>
            <person name="Park H.-J."/>
            <person name="Ramirez L."/>
            <person name="Alfaro M."/>
            <person name="Sun H."/>
            <person name="Tritt A."/>
            <person name="Yoshinaga Y."/>
            <person name="Zwiers L.-H."/>
            <person name="Turgeon B."/>
            <person name="Goodwin S."/>
            <person name="Spatafora J."/>
            <person name="Crous P."/>
            <person name="Grigoriev I."/>
        </authorList>
    </citation>
    <scope>NUCLEOTIDE SEQUENCE</scope>
    <source>
        <strain evidence="11">CBS 115976</strain>
    </source>
</reference>
<keyword evidence="3" id="KW-0677">Repeat</keyword>
<feature type="domain" description="J" evidence="10">
    <location>
        <begin position="403"/>
        <end position="472"/>
    </location>
</feature>
<evidence type="ECO:0000259" key="10">
    <source>
        <dbReference type="PROSITE" id="PS50076"/>
    </source>
</evidence>
<dbReference type="GO" id="GO:0005788">
    <property type="term" value="C:endoplasmic reticulum lumen"/>
    <property type="evidence" value="ECO:0007669"/>
    <property type="project" value="UniProtKB-SubCell"/>
</dbReference>
<accession>A0A6A6U3G0</accession>
<dbReference type="PRINTS" id="PR00625">
    <property type="entry name" value="JDOMAIN"/>
</dbReference>
<keyword evidence="12" id="KW-1185">Reference proteome</keyword>
<dbReference type="InterPro" id="IPR036869">
    <property type="entry name" value="J_dom_sf"/>
</dbReference>
<organism evidence="11 12">
    <name type="scientific">Microthyrium microscopicum</name>
    <dbReference type="NCBI Taxonomy" id="703497"/>
    <lineage>
        <taxon>Eukaryota</taxon>
        <taxon>Fungi</taxon>
        <taxon>Dikarya</taxon>
        <taxon>Ascomycota</taxon>
        <taxon>Pezizomycotina</taxon>
        <taxon>Dothideomycetes</taxon>
        <taxon>Dothideomycetes incertae sedis</taxon>
        <taxon>Microthyriales</taxon>
        <taxon>Microthyriaceae</taxon>
        <taxon>Microthyrium</taxon>
    </lineage>
</organism>
<dbReference type="InterPro" id="IPR019734">
    <property type="entry name" value="TPR_rpt"/>
</dbReference>
<dbReference type="InterPro" id="IPR001623">
    <property type="entry name" value="DnaJ_domain"/>
</dbReference>